<name>A0ABP0Q015_9DINO</name>
<evidence type="ECO:0000313" key="1">
    <source>
        <dbReference type="EMBL" id="CAK9081600.1"/>
    </source>
</evidence>
<gene>
    <name evidence="1" type="ORF">SCF082_LOCUS38827</name>
</gene>
<comment type="caution">
    <text evidence="1">The sequence shown here is derived from an EMBL/GenBank/DDBJ whole genome shotgun (WGS) entry which is preliminary data.</text>
</comment>
<organism evidence="1 2">
    <name type="scientific">Durusdinium trenchii</name>
    <dbReference type="NCBI Taxonomy" id="1381693"/>
    <lineage>
        <taxon>Eukaryota</taxon>
        <taxon>Sar</taxon>
        <taxon>Alveolata</taxon>
        <taxon>Dinophyceae</taxon>
        <taxon>Suessiales</taxon>
        <taxon>Symbiodiniaceae</taxon>
        <taxon>Durusdinium</taxon>
    </lineage>
</organism>
<feature type="non-terminal residue" evidence="1">
    <location>
        <position position="1"/>
    </location>
</feature>
<evidence type="ECO:0000313" key="2">
    <source>
        <dbReference type="Proteomes" id="UP001642464"/>
    </source>
</evidence>
<dbReference type="Proteomes" id="UP001642464">
    <property type="component" value="Unassembled WGS sequence"/>
</dbReference>
<reference evidence="1 2" key="1">
    <citation type="submission" date="2024-02" db="EMBL/GenBank/DDBJ databases">
        <authorList>
            <person name="Chen Y."/>
            <person name="Shah S."/>
            <person name="Dougan E. K."/>
            <person name="Thang M."/>
            <person name="Chan C."/>
        </authorList>
    </citation>
    <scope>NUCLEOTIDE SEQUENCE [LARGE SCALE GENOMIC DNA]</scope>
</reference>
<proteinExistence type="predicted"/>
<sequence length="163" mass="17910">VLPTLEVHEFPGKGPAAIRLKDITAIGFSAIIAKPPKSGKVEPGLKQDPWGEIEETRFEHTFTRPPALLTTIQTVNNEKGLPSNSRPWLTVAVQRVNEDSTKAEASEFPRSRLDIVARLDGSRIEVALEMSETTEYGKVDEREKVGWIAIEQGIHTLLGSTGV</sequence>
<accession>A0ABP0Q015</accession>
<dbReference type="EMBL" id="CAXAMM010038866">
    <property type="protein sequence ID" value="CAK9081600.1"/>
    <property type="molecule type" value="Genomic_DNA"/>
</dbReference>
<protein>
    <submittedName>
        <fullName evidence="1">Uncharacterized protein</fullName>
    </submittedName>
</protein>
<keyword evidence="2" id="KW-1185">Reference proteome</keyword>